<evidence type="ECO:0000256" key="2">
    <source>
        <dbReference type="ARBA" id="ARBA00022771"/>
    </source>
</evidence>
<dbReference type="PRINTS" id="PR00348">
    <property type="entry name" value="UBIQUITIN"/>
</dbReference>
<dbReference type="Pfam" id="PF01428">
    <property type="entry name" value="zf-AN1"/>
    <property type="match status" value="1"/>
</dbReference>
<feature type="region of interest" description="Disordered" evidence="5">
    <location>
        <begin position="629"/>
        <end position="686"/>
    </location>
</feature>
<dbReference type="Proteomes" id="UP000663829">
    <property type="component" value="Unassembled WGS sequence"/>
</dbReference>
<evidence type="ECO:0000259" key="6">
    <source>
        <dbReference type="PROSITE" id="PS50053"/>
    </source>
</evidence>
<dbReference type="AlphaFoldDB" id="A0A813RHD9"/>
<dbReference type="PROSITE" id="PS50053">
    <property type="entry name" value="UBIQUITIN_2"/>
    <property type="match status" value="1"/>
</dbReference>
<proteinExistence type="predicted"/>
<dbReference type="Pfam" id="PF00240">
    <property type="entry name" value="ubiquitin"/>
    <property type="match status" value="1"/>
</dbReference>
<dbReference type="Gene3D" id="3.10.20.90">
    <property type="entry name" value="Phosphatidylinositol 3-kinase Catalytic Subunit, Chain A, domain 1"/>
    <property type="match status" value="1"/>
</dbReference>
<feature type="domain" description="Ubiquitin-like" evidence="6">
    <location>
        <begin position="10"/>
        <end position="85"/>
    </location>
</feature>
<dbReference type="Proteomes" id="UP000681722">
    <property type="component" value="Unassembled WGS sequence"/>
</dbReference>
<evidence type="ECO:0008006" key="13">
    <source>
        <dbReference type="Google" id="ProtNLM"/>
    </source>
</evidence>
<evidence type="ECO:0000313" key="10">
    <source>
        <dbReference type="EMBL" id="CAF3493524.1"/>
    </source>
</evidence>
<dbReference type="PROSITE" id="PS51039">
    <property type="entry name" value="ZF_AN1"/>
    <property type="match status" value="1"/>
</dbReference>
<feature type="region of interest" description="Disordered" evidence="5">
    <location>
        <begin position="164"/>
        <end position="239"/>
    </location>
</feature>
<dbReference type="InterPro" id="IPR019956">
    <property type="entry name" value="Ubiquitin_dom"/>
</dbReference>
<dbReference type="InterPro" id="IPR000626">
    <property type="entry name" value="Ubiquitin-like_dom"/>
</dbReference>
<dbReference type="EMBL" id="CAJOBC010000270">
    <property type="protein sequence ID" value="CAF3563469.1"/>
    <property type="molecule type" value="Genomic_DNA"/>
</dbReference>
<feature type="compositionally biased region" description="Polar residues" evidence="5">
    <location>
        <begin position="571"/>
        <end position="592"/>
    </location>
</feature>
<feature type="compositionally biased region" description="Polar residues" evidence="5">
    <location>
        <begin position="217"/>
        <end position="231"/>
    </location>
</feature>
<dbReference type="OrthoDB" id="756206at2759"/>
<keyword evidence="12" id="KW-1185">Reference proteome</keyword>
<evidence type="ECO:0000256" key="3">
    <source>
        <dbReference type="ARBA" id="ARBA00022833"/>
    </source>
</evidence>
<dbReference type="PANTHER" id="PTHR46728:SF1">
    <property type="entry name" value="AN1-TYPE ZINC FINGER PROTEIN 4"/>
    <property type="match status" value="1"/>
</dbReference>
<dbReference type="Gene3D" id="4.10.1110.10">
    <property type="entry name" value="AN1-like Zinc finger"/>
    <property type="match status" value="1"/>
</dbReference>
<evidence type="ECO:0000259" key="7">
    <source>
        <dbReference type="PROSITE" id="PS51039"/>
    </source>
</evidence>
<evidence type="ECO:0000256" key="5">
    <source>
        <dbReference type="SAM" id="MobiDB-lite"/>
    </source>
</evidence>
<sequence>MLPNQARYVIAINIETLAGSSFELLVSPYETITTIKRKIERREGIPVSHQHLVWKTQELEDESCLHDYNIGDGGTIKLVLAMRGGPVNTKRVPIEDSLIRDMSEYIDIKEDYGDLFSSGTSNKNVTFLVLRDGDQFNFFQLIDRGDGTLSPMSGSMSTASMYNTHETVDVERDDEKRRAEDKRTKQKMELIKSKLKNTTTLSSKKEPQLLPPRPPSGSKSKTIRQTLTTSYGAGGGSRLRRYGSDRNIMLDSTLSNVNDNEISSTATTVLADHHNNNTSDRKRIPNTISTTNIFNTYNLLSAKNLQEDDEDEDEEEEEDDSNDEENDSDEYKTSSMITTKKLFGSTRSFSPSILSNGFFSTSATAATTPLTTNTTTTKSLSSLKHSLEQQQQQQKKAYQHYHDKKKVSMAKREATTTKTSVETLLTNSYPSMNLGLSNQDITNSQETATNDLTNFTSSKNDLLLDYIHRLSPTQSQPISPSPCITCSAKRLSDQTQPQSTLYASSGNVASCGTTTTEIYHHLASSTALDLDDETIGTTNNYASLRKLQQSPYKCLHSSLSNSNDSYLRKQTAGSISNTGGDHSNSRNETSLSKWPDTPSPQSKLDGHFGQDDDIIISEQSNNNERTLTSHSLFRHQNSSTSTITPTPTLPNFQNSAKKTQQRYHHTTNSTSSSIVSFDQQRSSPSLNVRPLVPLTLSKYRRMPPASTNAQQGTTYSTSFFQHQLSDTPSPTTNDWFKNTTATTQNDSFNEHLMLNNKRIEMLKAGKQQSPMPPSPSSSSTAIFPPPSSIVSTKRDSNNENNSTTKPVISSTSVATQSLPYDSTKVTIETIGSKTVTALLRQNATIEPVDTSRGVGRHLVSLLTTASKETSNKEERYKLDAKLNPWSTTSINGSTISSLNSTTATIYSNTNPNKLPPVIISRKSTAKCFLCKKKTGLATTYSCRCGSSFCSEHRYPEAHNCPYDYKAEGKRLIERNNPVVAAPKLPKI</sequence>
<dbReference type="CDD" id="cd01802">
    <property type="entry name" value="Ubl_ZFAND4"/>
    <property type="match status" value="1"/>
</dbReference>
<feature type="compositionally biased region" description="Polar residues" evidence="5">
    <location>
        <begin position="666"/>
        <end position="686"/>
    </location>
</feature>
<keyword evidence="1" id="KW-0479">Metal-binding</keyword>
<feature type="domain" description="AN1-type" evidence="7">
    <location>
        <begin position="921"/>
        <end position="968"/>
    </location>
</feature>
<dbReference type="SUPFAM" id="SSF54236">
    <property type="entry name" value="Ubiquitin-like"/>
    <property type="match status" value="1"/>
</dbReference>
<evidence type="ECO:0000313" key="11">
    <source>
        <dbReference type="EMBL" id="CAF3563469.1"/>
    </source>
</evidence>
<dbReference type="InterPro" id="IPR035896">
    <property type="entry name" value="AN1-like_Znf"/>
</dbReference>
<keyword evidence="2 4" id="KW-0863">Zinc-finger</keyword>
<feature type="region of interest" description="Disordered" evidence="5">
    <location>
        <begin position="301"/>
        <end position="335"/>
    </location>
</feature>
<evidence type="ECO:0000256" key="4">
    <source>
        <dbReference type="PROSITE-ProRule" id="PRU00449"/>
    </source>
</evidence>
<name>A0A813RHD9_9BILA</name>
<dbReference type="PANTHER" id="PTHR46728">
    <property type="entry name" value="AN1-TYPE ZINC FINGER PROTEIN 4"/>
    <property type="match status" value="1"/>
</dbReference>
<feature type="region of interest" description="Disordered" evidence="5">
    <location>
        <begin position="571"/>
        <end position="609"/>
    </location>
</feature>
<dbReference type="InterPro" id="IPR029071">
    <property type="entry name" value="Ubiquitin-like_domsf"/>
</dbReference>
<evidence type="ECO:0000256" key="1">
    <source>
        <dbReference type="ARBA" id="ARBA00022723"/>
    </source>
</evidence>
<feature type="compositionally biased region" description="Acidic residues" evidence="5">
    <location>
        <begin position="307"/>
        <end position="328"/>
    </location>
</feature>
<feature type="region of interest" description="Disordered" evidence="5">
    <location>
        <begin position="765"/>
        <end position="810"/>
    </location>
</feature>
<evidence type="ECO:0000313" key="8">
    <source>
        <dbReference type="EMBL" id="CAF0721874.1"/>
    </source>
</evidence>
<accession>A0A813RHD9</accession>
<dbReference type="SMART" id="SM00154">
    <property type="entry name" value="ZnF_AN1"/>
    <property type="match status" value="1"/>
</dbReference>
<reference evidence="9" key="1">
    <citation type="submission" date="2021-02" db="EMBL/GenBank/DDBJ databases">
        <authorList>
            <person name="Nowell W R."/>
        </authorList>
    </citation>
    <scope>NUCLEOTIDE SEQUENCE</scope>
</reference>
<feature type="compositionally biased region" description="Basic and acidic residues" evidence="5">
    <location>
        <begin position="166"/>
        <end position="192"/>
    </location>
</feature>
<organism evidence="9 12">
    <name type="scientific">Didymodactylos carnosus</name>
    <dbReference type="NCBI Taxonomy" id="1234261"/>
    <lineage>
        <taxon>Eukaryota</taxon>
        <taxon>Metazoa</taxon>
        <taxon>Spiralia</taxon>
        <taxon>Gnathifera</taxon>
        <taxon>Rotifera</taxon>
        <taxon>Eurotatoria</taxon>
        <taxon>Bdelloidea</taxon>
        <taxon>Philodinida</taxon>
        <taxon>Philodinidae</taxon>
        <taxon>Didymodactylos</taxon>
    </lineage>
</organism>
<dbReference type="SMART" id="SM00213">
    <property type="entry name" value="UBQ"/>
    <property type="match status" value="1"/>
</dbReference>
<evidence type="ECO:0000313" key="12">
    <source>
        <dbReference type="Proteomes" id="UP000663829"/>
    </source>
</evidence>
<evidence type="ECO:0000313" key="9">
    <source>
        <dbReference type="EMBL" id="CAF0780358.1"/>
    </source>
</evidence>
<feature type="compositionally biased region" description="Low complexity" evidence="5">
    <location>
        <begin position="638"/>
        <end position="650"/>
    </location>
</feature>
<protein>
    <recommendedName>
        <fullName evidence="13">AN1-type zinc finger protein 4</fullName>
    </recommendedName>
</protein>
<dbReference type="Proteomes" id="UP000682733">
    <property type="component" value="Unassembled WGS sequence"/>
</dbReference>
<dbReference type="Proteomes" id="UP000677228">
    <property type="component" value="Unassembled WGS sequence"/>
</dbReference>
<comment type="caution">
    <text evidence="9">The sequence shown here is derived from an EMBL/GenBank/DDBJ whole genome shotgun (WGS) entry which is preliminary data.</text>
</comment>
<dbReference type="SUPFAM" id="SSF118310">
    <property type="entry name" value="AN1-like Zinc finger"/>
    <property type="match status" value="1"/>
</dbReference>
<keyword evidence="3" id="KW-0862">Zinc</keyword>
<dbReference type="InterPro" id="IPR000058">
    <property type="entry name" value="Znf_AN1"/>
</dbReference>
<dbReference type="EMBL" id="CAJOBA010000007">
    <property type="protein sequence ID" value="CAF3493524.1"/>
    <property type="molecule type" value="Genomic_DNA"/>
</dbReference>
<dbReference type="EMBL" id="CAJNOQ010000270">
    <property type="protein sequence ID" value="CAF0780358.1"/>
    <property type="molecule type" value="Genomic_DNA"/>
</dbReference>
<dbReference type="InterPro" id="IPR053061">
    <property type="entry name" value="AN1-type_zinc_finger"/>
</dbReference>
<dbReference type="EMBL" id="CAJNOK010000007">
    <property type="protein sequence ID" value="CAF0721874.1"/>
    <property type="molecule type" value="Genomic_DNA"/>
</dbReference>
<gene>
    <name evidence="9" type="ORF">GPM918_LOCUS2428</name>
    <name evidence="8" type="ORF">OVA965_LOCUS105</name>
    <name evidence="11" type="ORF">SRO942_LOCUS2428</name>
    <name evidence="10" type="ORF">TMI583_LOCUS105</name>
</gene>
<feature type="compositionally biased region" description="Polar residues" evidence="5">
    <location>
        <begin position="798"/>
        <end position="810"/>
    </location>
</feature>
<dbReference type="GO" id="GO:0008270">
    <property type="term" value="F:zinc ion binding"/>
    <property type="evidence" value="ECO:0007669"/>
    <property type="project" value="UniProtKB-KW"/>
</dbReference>